<evidence type="ECO:0000313" key="1">
    <source>
        <dbReference type="EMBL" id="KAI8031869.1"/>
    </source>
</evidence>
<sequence>MMPVLGGHKEFGSSSLFAVDCAIVRFNGSFHSSEGFEYGDLNCESGMDGNYLNFYDAIKLAYLDIKIISNCDGSNQQLDHPADFYDYHIYSDSNSVFCLAHKFDHTSRSGPKAFVSEYAVTGKDAGIGSLLAALAEAGFLIGVERNSDIVEMSSYAPLFVNTNDRSFLQRVADSLVSLLKSGADRELEIIEQIFTSWSYIMIFAVFGPRYS</sequence>
<evidence type="ECO:0000313" key="2">
    <source>
        <dbReference type="Proteomes" id="UP001060215"/>
    </source>
</evidence>
<proteinExistence type="predicted"/>
<comment type="caution">
    <text evidence="1">The sequence shown here is derived from an EMBL/GenBank/DDBJ whole genome shotgun (WGS) entry which is preliminary data.</text>
</comment>
<reference evidence="1 2" key="1">
    <citation type="journal article" date="2022" name="Plant J.">
        <title>Chromosome-level genome of Camellia lanceoleosa provides a valuable resource for understanding genome evolution and self-incompatibility.</title>
        <authorList>
            <person name="Gong W."/>
            <person name="Xiao S."/>
            <person name="Wang L."/>
            <person name="Liao Z."/>
            <person name="Chang Y."/>
            <person name="Mo W."/>
            <person name="Hu G."/>
            <person name="Li W."/>
            <person name="Zhao G."/>
            <person name="Zhu H."/>
            <person name="Hu X."/>
            <person name="Ji K."/>
            <person name="Xiang X."/>
            <person name="Song Q."/>
            <person name="Yuan D."/>
            <person name="Jin S."/>
            <person name="Zhang L."/>
        </authorList>
    </citation>
    <scope>NUCLEOTIDE SEQUENCE [LARGE SCALE GENOMIC DNA]</scope>
    <source>
        <strain evidence="1">SQ_2022a</strain>
    </source>
</reference>
<organism evidence="1 2">
    <name type="scientific">Camellia lanceoleosa</name>
    <dbReference type="NCBI Taxonomy" id="1840588"/>
    <lineage>
        <taxon>Eukaryota</taxon>
        <taxon>Viridiplantae</taxon>
        <taxon>Streptophyta</taxon>
        <taxon>Embryophyta</taxon>
        <taxon>Tracheophyta</taxon>
        <taxon>Spermatophyta</taxon>
        <taxon>Magnoliopsida</taxon>
        <taxon>eudicotyledons</taxon>
        <taxon>Gunneridae</taxon>
        <taxon>Pentapetalae</taxon>
        <taxon>asterids</taxon>
        <taxon>Ericales</taxon>
        <taxon>Theaceae</taxon>
        <taxon>Camellia</taxon>
    </lineage>
</organism>
<protein>
    <submittedName>
        <fullName evidence="1">Alpha-L-arabinofuranosidase 1</fullName>
    </submittedName>
</protein>
<dbReference type="EMBL" id="CM045758">
    <property type="protein sequence ID" value="KAI8031869.1"/>
    <property type="molecule type" value="Genomic_DNA"/>
</dbReference>
<dbReference type="Proteomes" id="UP001060215">
    <property type="component" value="Chromosome 1"/>
</dbReference>
<name>A0ACC0J4W6_9ERIC</name>
<accession>A0ACC0J4W6</accession>
<gene>
    <name evidence="1" type="ORF">LOK49_LG01G01266</name>
</gene>
<keyword evidence="2" id="KW-1185">Reference proteome</keyword>